<dbReference type="Gene3D" id="3.30.530.20">
    <property type="match status" value="1"/>
</dbReference>
<reference evidence="1 2" key="1">
    <citation type="submission" date="2014-11" db="EMBL/GenBank/DDBJ databases">
        <title>Genome sequence of Flavihumibacter solisilvae 3-3.</title>
        <authorList>
            <person name="Zhou G."/>
            <person name="Li M."/>
            <person name="Wang G."/>
        </authorList>
    </citation>
    <scope>NUCLEOTIDE SEQUENCE [LARGE SCALE GENOMIC DNA]</scope>
    <source>
        <strain evidence="1 2">3-3</strain>
    </source>
</reference>
<dbReference type="AlphaFoldDB" id="A0A0C1IH96"/>
<dbReference type="RefSeq" id="WP_039142130.1">
    <property type="nucleotide sequence ID" value="NZ_JSVC01000019.1"/>
</dbReference>
<evidence type="ECO:0000313" key="2">
    <source>
        <dbReference type="Proteomes" id="UP000031408"/>
    </source>
</evidence>
<comment type="caution">
    <text evidence="1">The sequence shown here is derived from an EMBL/GenBank/DDBJ whole genome shotgun (WGS) entry which is preliminary data.</text>
</comment>
<organism evidence="1 2">
    <name type="scientific">Flavihumibacter solisilvae</name>
    <dbReference type="NCBI Taxonomy" id="1349421"/>
    <lineage>
        <taxon>Bacteria</taxon>
        <taxon>Pseudomonadati</taxon>
        <taxon>Bacteroidota</taxon>
        <taxon>Chitinophagia</taxon>
        <taxon>Chitinophagales</taxon>
        <taxon>Chitinophagaceae</taxon>
        <taxon>Flavihumibacter</taxon>
    </lineage>
</organism>
<sequence length="163" mass="19211">MKRVLQYNTEQLLSVAIEEAWNFFSTPKNLALITPPDLDFRILTKLDDGEIYTGMIINYMVRPLFGIPVRWKTEICEVNKPFSFTDRQVSGPYKTWIHRHEFIKKDNGVLVKDEVRYELPFGVLGNIGKWLVQNRVEKIFEYRRQILQRIFNPDPGSQHSHTA</sequence>
<dbReference type="EMBL" id="JSVC01000019">
    <property type="protein sequence ID" value="KIC93545.1"/>
    <property type="molecule type" value="Genomic_DNA"/>
</dbReference>
<evidence type="ECO:0000313" key="1">
    <source>
        <dbReference type="EMBL" id="KIC93545.1"/>
    </source>
</evidence>
<dbReference type="SUPFAM" id="SSF55961">
    <property type="entry name" value="Bet v1-like"/>
    <property type="match status" value="1"/>
</dbReference>
<name>A0A0C1IH96_9BACT</name>
<gene>
    <name evidence="1" type="ORF">OI18_17545</name>
</gene>
<dbReference type="CDD" id="cd07820">
    <property type="entry name" value="SRPBCC_3"/>
    <property type="match status" value="1"/>
</dbReference>
<accession>A0A0C1IH96</accession>
<dbReference type="OrthoDB" id="9793552at2"/>
<evidence type="ECO:0008006" key="3">
    <source>
        <dbReference type="Google" id="ProtNLM"/>
    </source>
</evidence>
<dbReference type="Proteomes" id="UP000031408">
    <property type="component" value="Unassembled WGS sequence"/>
</dbReference>
<keyword evidence="2" id="KW-1185">Reference proteome</keyword>
<dbReference type="STRING" id="1349421.OI18_17545"/>
<proteinExistence type="predicted"/>
<protein>
    <recommendedName>
        <fullName evidence="3">SRPBCC domain-containing protein</fullName>
    </recommendedName>
</protein>
<dbReference type="InterPro" id="IPR023393">
    <property type="entry name" value="START-like_dom_sf"/>
</dbReference>